<comment type="caution">
    <text evidence="1">The sequence shown here is derived from an EMBL/GenBank/DDBJ whole genome shotgun (WGS) entry which is preliminary data.</text>
</comment>
<dbReference type="AlphaFoldDB" id="A0A7J9DWK0"/>
<evidence type="ECO:0000313" key="2">
    <source>
        <dbReference type="Proteomes" id="UP000593568"/>
    </source>
</evidence>
<organism evidence="1 2">
    <name type="scientific">Gossypium trilobum</name>
    <dbReference type="NCBI Taxonomy" id="34281"/>
    <lineage>
        <taxon>Eukaryota</taxon>
        <taxon>Viridiplantae</taxon>
        <taxon>Streptophyta</taxon>
        <taxon>Embryophyta</taxon>
        <taxon>Tracheophyta</taxon>
        <taxon>Spermatophyta</taxon>
        <taxon>Magnoliopsida</taxon>
        <taxon>eudicotyledons</taxon>
        <taxon>Gunneridae</taxon>
        <taxon>Pentapetalae</taxon>
        <taxon>rosids</taxon>
        <taxon>malvids</taxon>
        <taxon>Malvales</taxon>
        <taxon>Malvaceae</taxon>
        <taxon>Malvoideae</taxon>
        <taxon>Gossypium</taxon>
    </lineage>
</organism>
<dbReference type="Proteomes" id="UP000593568">
    <property type="component" value="Unassembled WGS sequence"/>
</dbReference>
<dbReference type="EMBL" id="JABEZW010000005">
    <property type="protein sequence ID" value="MBA0764968.1"/>
    <property type="molecule type" value="Genomic_DNA"/>
</dbReference>
<dbReference type="InterPro" id="IPR012677">
    <property type="entry name" value="Nucleotide-bd_a/b_plait_sf"/>
</dbReference>
<proteinExistence type="predicted"/>
<dbReference type="Gene3D" id="3.30.70.330">
    <property type="match status" value="1"/>
</dbReference>
<protein>
    <submittedName>
        <fullName evidence="1">Uncharacterized protein</fullName>
    </submittedName>
</protein>
<accession>A0A7J9DWK0</accession>
<evidence type="ECO:0000313" key="1">
    <source>
        <dbReference type="EMBL" id="MBA0764968.1"/>
    </source>
</evidence>
<name>A0A7J9DWK0_9ROSI</name>
<keyword evidence="2" id="KW-1185">Reference proteome</keyword>
<sequence>MLYPITVEVLHQVFSPHESVEKIVTFQMSISFQVLIPFEGHL</sequence>
<gene>
    <name evidence="1" type="ORF">Gotri_014233</name>
</gene>
<reference evidence="1 2" key="1">
    <citation type="journal article" date="2019" name="Genome Biol. Evol.">
        <title>Insights into the evolution of the New World diploid cottons (Gossypium, subgenus Houzingenia) based on genome sequencing.</title>
        <authorList>
            <person name="Grover C.E."/>
            <person name="Arick M.A. 2nd"/>
            <person name="Thrash A."/>
            <person name="Conover J.L."/>
            <person name="Sanders W.S."/>
            <person name="Peterson D.G."/>
            <person name="Frelichowski J.E."/>
            <person name="Scheffler J.A."/>
            <person name="Scheffler B.E."/>
            <person name="Wendel J.F."/>
        </authorList>
    </citation>
    <scope>NUCLEOTIDE SEQUENCE [LARGE SCALE GENOMIC DNA]</scope>
    <source>
        <strain evidence="1">8</strain>
        <tissue evidence="1">Leaf</tissue>
    </source>
</reference>